<sequence>MSIIRLDNRGQISAEYLLLFVVILTVFLFMINNFIGPTIDASNSVSKASDAKIAIESIADAVNIVYANGPGAKRTIDINIPQDLDLNFNTDSQIVETTINNLNYNGNPANSKTLNAKINIAANIDISPSTLPLSKGWHTVQVYWNTTTNNITITA</sequence>
<dbReference type="OrthoDB" id="77653at2157"/>
<gene>
    <name evidence="2" type="ORF">ASJ80_09115</name>
</gene>
<evidence type="ECO:0000256" key="1">
    <source>
        <dbReference type="SAM" id="Phobius"/>
    </source>
</evidence>
<keyword evidence="1" id="KW-0472">Membrane</keyword>
<name>A0A2A2H857_METBR</name>
<feature type="transmembrane region" description="Helical" evidence="1">
    <location>
        <begin position="12"/>
        <end position="35"/>
    </location>
</feature>
<proteinExistence type="predicted"/>
<evidence type="ECO:0008006" key="4">
    <source>
        <dbReference type="Google" id="ProtNLM"/>
    </source>
</evidence>
<dbReference type="AlphaFoldDB" id="A0A2A2H857"/>
<dbReference type="Proteomes" id="UP000217784">
    <property type="component" value="Unassembled WGS sequence"/>
</dbReference>
<dbReference type="EMBL" id="LMVM01000004">
    <property type="protein sequence ID" value="PAV05525.1"/>
    <property type="molecule type" value="Genomic_DNA"/>
</dbReference>
<reference evidence="2 3" key="1">
    <citation type="journal article" date="2017" name="BMC Genomics">
        <title>Genomic analysis of methanogenic archaea reveals a shift towards energy conservation.</title>
        <authorList>
            <person name="Gilmore S.P."/>
            <person name="Henske J.K."/>
            <person name="Sexton J.A."/>
            <person name="Solomon K.V."/>
            <person name="Seppala S."/>
            <person name="Yoo J.I."/>
            <person name="Huyett L.M."/>
            <person name="Pressman A."/>
            <person name="Cogan J.Z."/>
            <person name="Kivenson V."/>
            <person name="Peng X."/>
            <person name="Tan Y."/>
            <person name="Valentine D.L."/>
            <person name="O'Malley M.A."/>
        </authorList>
    </citation>
    <scope>NUCLEOTIDE SEQUENCE [LARGE SCALE GENOMIC DNA]</scope>
    <source>
        <strain evidence="2 3">M.o.H.</strain>
    </source>
</reference>
<keyword evidence="1" id="KW-0812">Transmembrane</keyword>
<protein>
    <recommendedName>
        <fullName evidence="4">Class III signal peptide-containing protein</fullName>
    </recommendedName>
</protein>
<dbReference type="Pfam" id="PF04021">
    <property type="entry name" value="Class_IIIsignal"/>
    <property type="match status" value="1"/>
</dbReference>
<accession>A0A2A2H857</accession>
<dbReference type="InterPro" id="IPR007166">
    <property type="entry name" value="Class3_signal_pept_motif"/>
</dbReference>
<organism evidence="2 3">
    <name type="scientific">Methanobacterium bryantii</name>
    <dbReference type="NCBI Taxonomy" id="2161"/>
    <lineage>
        <taxon>Archaea</taxon>
        <taxon>Methanobacteriati</taxon>
        <taxon>Methanobacteriota</taxon>
        <taxon>Methanomada group</taxon>
        <taxon>Methanobacteria</taxon>
        <taxon>Methanobacteriales</taxon>
        <taxon>Methanobacteriaceae</taxon>
        <taxon>Methanobacterium</taxon>
    </lineage>
</organism>
<evidence type="ECO:0000313" key="2">
    <source>
        <dbReference type="EMBL" id="PAV05525.1"/>
    </source>
</evidence>
<comment type="caution">
    <text evidence="2">The sequence shown here is derived from an EMBL/GenBank/DDBJ whole genome shotgun (WGS) entry which is preliminary data.</text>
</comment>
<keyword evidence="3" id="KW-1185">Reference proteome</keyword>
<dbReference type="RefSeq" id="WP_069585193.1">
    <property type="nucleotide sequence ID" value="NZ_LMVM01000004.1"/>
</dbReference>
<evidence type="ECO:0000313" key="3">
    <source>
        <dbReference type="Proteomes" id="UP000217784"/>
    </source>
</evidence>
<keyword evidence="1" id="KW-1133">Transmembrane helix</keyword>